<evidence type="ECO:0000256" key="3">
    <source>
        <dbReference type="ARBA" id="ARBA00022691"/>
    </source>
</evidence>
<dbReference type="GO" id="GO:0042054">
    <property type="term" value="F:histone methyltransferase activity"/>
    <property type="evidence" value="ECO:0007669"/>
    <property type="project" value="TreeGrafter"/>
</dbReference>
<dbReference type="PROSITE" id="PS51678">
    <property type="entry name" value="SAM_MT_PRMT"/>
    <property type="match status" value="1"/>
</dbReference>
<dbReference type="CDD" id="cd02440">
    <property type="entry name" value="AdoMet_MTases"/>
    <property type="match status" value="1"/>
</dbReference>
<dbReference type="PANTHER" id="PTHR11006:SF73">
    <property type="entry name" value="PROTEIN ARGININE N-METHYLTRANSFERASE 6"/>
    <property type="match status" value="1"/>
</dbReference>
<dbReference type="SUPFAM" id="SSF53335">
    <property type="entry name" value="S-adenosyl-L-methionine-dependent methyltransferases"/>
    <property type="match status" value="1"/>
</dbReference>
<feature type="compositionally biased region" description="Low complexity" evidence="5">
    <location>
        <begin position="39"/>
        <end position="57"/>
    </location>
</feature>
<dbReference type="PANTHER" id="PTHR11006">
    <property type="entry name" value="PROTEIN ARGININE N-METHYLTRANSFERASE"/>
    <property type="match status" value="1"/>
</dbReference>
<evidence type="ECO:0000256" key="5">
    <source>
        <dbReference type="SAM" id="MobiDB-lite"/>
    </source>
</evidence>
<proteinExistence type="evidence at transcript level"/>
<dbReference type="Gene3D" id="2.70.160.11">
    <property type="entry name" value="Hnrnp arginine n-methyltransferase1"/>
    <property type="match status" value="1"/>
</dbReference>
<dbReference type="InterPro" id="IPR029063">
    <property type="entry name" value="SAM-dependent_MTases_sf"/>
</dbReference>
<dbReference type="FunFam" id="3.40.50.150:FF:000016">
    <property type="entry name" value="Protein arginine N-methyltransferase 6"/>
    <property type="match status" value="1"/>
</dbReference>
<evidence type="ECO:0000256" key="1">
    <source>
        <dbReference type="ARBA" id="ARBA00022603"/>
    </source>
</evidence>
<dbReference type="GO" id="GO:0032259">
    <property type="term" value="P:methylation"/>
    <property type="evidence" value="ECO:0007669"/>
    <property type="project" value="UniProtKB-KW"/>
</dbReference>
<sequence length="238" mass="26901">MHPGFPGYLGNGYAPQEPEEVPRYRRRRGTGGRRDSFRISYDNLSSSSSSSHARQSSPKWQELDDAYFQSYSQIGIHEEMIKDHVRTETYRNAILRHQNLISGKVVMDVGCGTGILSIFCALAGARRVYAIEASDIAVQASEIVKANNLSDKVIVIHEKVEKVSIEEKVDVIISEWMGYMLLYESMLSSVIFARDNWLKQGGLILPSHATLYMAPITHSERYSESIDFWRDVYGIDSA</sequence>
<dbReference type="Gene3D" id="3.40.50.150">
    <property type="entry name" value="Vaccinia Virus protein VP39"/>
    <property type="match status" value="1"/>
</dbReference>
<organism evidence="6">
    <name type="scientific">Cymbidium ensifolium</name>
    <name type="common">Orchid</name>
    <name type="synonym">Epidendrum ensifolium</name>
    <dbReference type="NCBI Taxonomy" id="78740"/>
    <lineage>
        <taxon>Eukaryota</taxon>
        <taxon>Viridiplantae</taxon>
        <taxon>Streptophyta</taxon>
        <taxon>Embryophyta</taxon>
        <taxon>Tracheophyta</taxon>
        <taxon>Spermatophyta</taxon>
        <taxon>Magnoliopsida</taxon>
        <taxon>Liliopsida</taxon>
        <taxon>Asparagales</taxon>
        <taxon>Orchidaceae</taxon>
        <taxon>Epidendroideae</taxon>
        <taxon>Cymbidieae</taxon>
        <taxon>Cymbidiinae</taxon>
        <taxon>Cymbidium</taxon>
    </lineage>
</organism>
<accession>A0A5B9MW28</accession>
<dbReference type="EMBL" id="MK470660">
    <property type="protein sequence ID" value="QEG03137.1"/>
    <property type="molecule type" value="mRNA"/>
</dbReference>
<evidence type="ECO:0000313" key="6">
    <source>
        <dbReference type="EMBL" id="QEG03137.1"/>
    </source>
</evidence>
<dbReference type="InterPro" id="IPR025799">
    <property type="entry name" value="Arg_MeTrfase"/>
</dbReference>
<dbReference type="AlphaFoldDB" id="A0A5B9MW28"/>
<dbReference type="Pfam" id="PF06325">
    <property type="entry name" value="PrmA"/>
    <property type="match status" value="1"/>
</dbReference>
<keyword evidence="1 4" id="KW-0489">Methyltransferase</keyword>
<protein>
    <submittedName>
        <fullName evidence="6">Putative arginine N-methyltransferase 6.2 isoform X1</fullName>
    </submittedName>
</protein>
<reference evidence="6" key="1">
    <citation type="journal article" date="2015" name="PLoS ONE">
        <title>Digital Gene Expression Analysis Based on De Novo Transcriptome Assembly Reveals New Genes Associated with Floral Organ Differentiation of the Orchid Plant Cymbidium ensifolium.</title>
        <authorList>
            <person name="Yang F."/>
            <person name="Zhu G."/>
        </authorList>
    </citation>
    <scope>NUCLEOTIDE SEQUENCE</scope>
</reference>
<feature type="region of interest" description="Disordered" evidence="5">
    <location>
        <begin position="1"/>
        <end position="57"/>
    </location>
</feature>
<evidence type="ECO:0000256" key="4">
    <source>
        <dbReference type="PROSITE-ProRule" id="PRU01015"/>
    </source>
</evidence>
<evidence type="ECO:0000256" key="2">
    <source>
        <dbReference type="ARBA" id="ARBA00022679"/>
    </source>
</evidence>
<keyword evidence="3 4" id="KW-0949">S-adenosyl-L-methionine</keyword>
<keyword evidence="2 4" id="KW-0808">Transferase</keyword>
<name>A0A5B9MW28_CYMEN</name>
<dbReference type="GO" id="GO:0016274">
    <property type="term" value="F:protein-arginine N-methyltransferase activity"/>
    <property type="evidence" value="ECO:0007669"/>
    <property type="project" value="InterPro"/>
</dbReference>